<accession>A0ACB7S540</accession>
<sequence>MESRELAGGRARRIELTVRRRVAFTANSASEEERACLLSFFRAADCNEGTNDEENEHRCDENREQGRPEVQMGVRAVRFPKRSQFGCEVPTHMQPRETASVACQRPDVPKPCSPSHLPPKLVVWAHVGAPAYRGYDATEQQRRRCTESS</sequence>
<reference evidence="1" key="1">
    <citation type="submission" date="2020-05" db="EMBL/GenBank/DDBJ databases">
        <title>Large-scale comparative analyses of tick genomes elucidate their genetic diversity and vector capacities.</title>
        <authorList>
            <person name="Jia N."/>
            <person name="Wang J."/>
            <person name="Shi W."/>
            <person name="Du L."/>
            <person name="Sun Y."/>
            <person name="Zhan W."/>
            <person name="Jiang J."/>
            <person name="Wang Q."/>
            <person name="Zhang B."/>
            <person name="Ji P."/>
            <person name="Sakyi L.B."/>
            <person name="Cui X."/>
            <person name="Yuan T."/>
            <person name="Jiang B."/>
            <person name="Yang W."/>
            <person name="Lam T.T.-Y."/>
            <person name="Chang Q."/>
            <person name="Ding S."/>
            <person name="Wang X."/>
            <person name="Zhu J."/>
            <person name="Ruan X."/>
            <person name="Zhao L."/>
            <person name="Wei J."/>
            <person name="Que T."/>
            <person name="Du C."/>
            <person name="Cheng J."/>
            <person name="Dai P."/>
            <person name="Han X."/>
            <person name="Huang E."/>
            <person name="Gao Y."/>
            <person name="Liu J."/>
            <person name="Shao H."/>
            <person name="Ye R."/>
            <person name="Li L."/>
            <person name="Wei W."/>
            <person name="Wang X."/>
            <person name="Wang C."/>
            <person name="Yang T."/>
            <person name="Huo Q."/>
            <person name="Li W."/>
            <person name="Guo W."/>
            <person name="Chen H."/>
            <person name="Zhou L."/>
            <person name="Ni X."/>
            <person name="Tian J."/>
            <person name="Zhou Y."/>
            <person name="Sheng Y."/>
            <person name="Liu T."/>
            <person name="Pan Y."/>
            <person name="Xia L."/>
            <person name="Li J."/>
            <person name="Zhao F."/>
            <person name="Cao W."/>
        </authorList>
    </citation>
    <scope>NUCLEOTIDE SEQUENCE</scope>
    <source>
        <strain evidence="1">Hyas-2018</strain>
    </source>
</reference>
<proteinExistence type="predicted"/>
<dbReference type="Proteomes" id="UP000821845">
    <property type="component" value="Chromosome 5"/>
</dbReference>
<name>A0ACB7S540_HYAAI</name>
<dbReference type="EMBL" id="CM023485">
    <property type="protein sequence ID" value="KAH6929845.1"/>
    <property type="molecule type" value="Genomic_DNA"/>
</dbReference>
<gene>
    <name evidence="1" type="ORF">HPB50_005996</name>
</gene>
<keyword evidence="2" id="KW-1185">Reference proteome</keyword>
<evidence type="ECO:0000313" key="2">
    <source>
        <dbReference type="Proteomes" id="UP000821845"/>
    </source>
</evidence>
<evidence type="ECO:0000313" key="1">
    <source>
        <dbReference type="EMBL" id="KAH6929845.1"/>
    </source>
</evidence>
<organism evidence="1 2">
    <name type="scientific">Hyalomma asiaticum</name>
    <name type="common">Tick</name>
    <dbReference type="NCBI Taxonomy" id="266040"/>
    <lineage>
        <taxon>Eukaryota</taxon>
        <taxon>Metazoa</taxon>
        <taxon>Ecdysozoa</taxon>
        <taxon>Arthropoda</taxon>
        <taxon>Chelicerata</taxon>
        <taxon>Arachnida</taxon>
        <taxon>Acari</taxon>
        <taxon>Parasitiformes</taxon>
        <taxon>Ixodida</taxon>
        <taxon>Ixodoidea</taxon>
        <taxon>Ixodidae</taxon>
        <taxon>Hyalomminae</taxon>
        <taxon>Hyalomma</taxon>
    </lineage>
</organism>
<protein>
    <submittedName>
        <fullName evidence="1">Uncharacterized protein</fullName>
    </submittedName>
</protein>
<comment type="caution">
    <text evidence="1">The sequence shown here is derived from an EMBL/GenBank/DDBJ whole genome shotgun (WGS) entry which is preliminary data.</text>
</comment>